<protein>
    <submittedName>
        <fullName evidence="1">Uncharacterized protein</fullName>
    </submittedName>
</protein>
<sequence length="150" mass="17338">MKHVLQSVKFYFRNGDVWIVDHKDFSDIWISRVTTSYGRIDGGKIEEIHPCKSFQADIMPDADHGGENDIAAVQAGMFARVVKYQDIEKCEVQFGEEAALEEPIMIYFPFKQKDVNGLDNQYQTTEISEKDGHLHIMIDREKTVFDVYND</sequence>
<gene>
    <name evidence="1" type="ORF">FC62_GL000240</name>
</gene>
<evidence type="ECO:0000313" key="1">
    <source>
        <dbReference type="EMBL" id="KRK38553.1"/>
    </source>
</evidence>
<reference evidence="1 2" key="1">
    <citation type="journal article" date="2015" name="Genome Announc.">
        <title>Expanding the biotechnology potential of lactobacilli through comparative genomics of 213 strains and associated genera.</title>
        <authorList>
            <person name="Sun Z."/>
            <person name="Harris H.M."/>
            <person name="McCann A."/>
            <person name="Guo C."/>
            <person name="Argimon S."/>
            <person name="Zhang W."/>
            <person name="Yang X."/>
            <person name="Jeffery I.B."/>
            <person name="Cooney J.C."/>
            <person name="Kagawa T.F."/>
            <person name="Liu W."/>
            <person name="Song Y."/>
            <person name="Salvetti E."/>
            <person name="Wrobel A."/>
            <person name="Rasinkangas P."/>
            <person name="Parkhill J."/>
            <person name="Rea M.C."/>
            <person name="O'Sullivan O."/>
            <person name="Ritari J."/>
            <person name="Douillard F.P."/>
            <person name="Paul Ross R."/>
            <person name="Yang R."/>
            <person name="Briner A.E."/>
            <person name="Felis G.E."/>
            <person name="de Vos W.M."/>
            <person name="Barrangou R."/>
            <person name="Klaenhammer T.R."/>
            <person name="Caufield P.W."/>
            <person name="Cui Y."/>
            <person name="Zhang H."/>
            <person name="O'Toole P.W."/>
        </authorList>
    </citation>
    <scope>NUCLEOTIDE SEQUENCE [LARGE SCALE GENOMIC DNA]</scope>
    <source>
        <strain evidence="1 2">DSM 20534</strain>
    </source>
</reference>
<dbReference type="EMBL" id="AZCV01000001">
    <property type="protein sequence ID" value="KRK38553.1"/>
    <property type="molecule type" value="Genomic_DNA"/>
</dbReference>
<accession>A0A0R1GXQ6</accession>
<name>A0A0R1GXQ6_9LACO</name>
<keyword evidence="2" id="KW-1185">Reference proteome</keyword>
<dbReference type="PATRIC" id="fig|1423722.3.peg.244"/>
<dbReference type="RefSeq" id="WP_054745115.1">
    <property type="nucleotide sequence ID" value="NZ_AZCV01000001.1"/>
</dbReference>
<dbReference type="AlphaFoldDB" id="A0A0R1GXQ6"/>
<proteinExistence type="predicted"/>
<dbReference type="Proteomes" id="UP000050909">
    <property type="component" value="Unassembled WGS sequence"/>
</dbReference>
<comment type="caution">
    <text evidence="1">The sequence shown here is derived from an EMBL/GenBank/DDBJ whole genome shotgun (WGS) entry which is preliminary data.</text>
</comment>
<organism evidence="1 2">
    <name type="scientific">Amylolactobacillus amylotrophicus DSM 20534</name>
    <dbReference type="NCBI Taxonomy" id="1423722"/>
    <lineage>
        <taxon>Bacteria</taxon>
        <taxon>Bacillati</taxon>
        <taxon>Bacillota</taxon>
        <taxon>Bacilli</taxon>
        <taxon>Lactobacillales</taxon>
        <taxon>Lactobacillaceae</taxon>
        <taxon>Amylolactobacillus</taxon>
    </lineage>
</organism>
<evidence type="ECO:0000313" key="2">
    <source>
        <dbReference type="Proteomes" id="UP000050909"/>
    </source>
</evidence>